<evidence type="ECO:0000313" key="2">
    <source>
        <dbReference type="EMBL" id="GAA3705432.1"/>
    </source>
</evidence>
<name>A0ABP7DLL3_9MICC</name>
<evidence type="ECO:0008006" key="4">
    <source>
        <dbReference type="Google" id="ProtNLM"/>
    </source>
</evidence>
<proteinExistence type="predicted"/>
<keyword evidence="3" id="KW-1185">Reference proteome</keyword>
<dbReference type="EMBL" id="BAABEO010000045">
    <property type="protein sequence ID" value="GAA3705432.1"/>
    <property type="molecule type" value="Genomic_DNA"/>
</dbReference>
<reference evidence="3" key="1">
    <citation type="journal article" date="2019" name="Int. J. Syst. Evol. Microbiol.">
        <title>The Global Catalogue of Microorganisms (GCM) 10K type strain sequencing project: providing services to taxonomists for standard genome sequencing and annotation.</title>
        <authorList>
            <consortium name="The Broad Institute Genomics Platform"/>
            <consortium name="The Broad Institute Genome Sequencing Center for Infectious Disease"/>
            <person name="Wu L."/>
            <person name="Ma J."/>
        </authorList>
    </citation>
    <scope>NUCLEOTIDE SEQUENCE [LARGE SCALE GENOMIC DNA]</scope>
    <source>
        <strain evidence="3">JCM 30742</strain>
    </source>
</reference>
<comment type="caution">
    <text evidence="2">The sequence shown here is derived from an EMBL/GenBank/DDBJ whole genome shotgun (WGS) entry which is preliminary data.</text>
</comment>
<feature type="compositionally biased region" description="Low complexity" evidence="1">
    <location>
        <begin position="59"/>
        <end position="69"/>
    </location>
</feature>
<evidence type="ECO:0000313" key="3">
    <source>
        <dbReference type="Proteomes" id="UP001500752"/>
    </source>
</evidence>
<organism evidence="2 3">
    <name type="scientific">Arthrobacter ginkgonis</name>
    <dbReference type="NCBI Taxonomy" id="1630594"/>
    <lineage>
        <taxon>Bacteria</taxon>
        <taxon>Bacillati</taxon>
        <taxon>Actinomycetota</taxon>
        <taxon>Actinomycetes</taxon>
        <taxon>Micrococcales</taxon>
        <taxon>Micrococcaceae</taxon>
        <taxon>Arthrobacter</taxon>
    </lineage>
</organism>
<evidence type="ECO:0000256" key="1">
    <source>
        <dbReference type="SAM" id="MobiDB-lite"/>
    </source>
</evidence>
<gene>
    <name evidence="2" type="ORF">GCM10023081_46830</name>
</gene>
<feature type="region of interest" description="Disordered" evidence="1">
    <location>
        <begin position="36"/>
        <end position="87"/>
    </location>
</feature>
<protein>
    <recommendedName>
        <fullName evidence="4">Phage tail protein</fullName>
    </recommendedName>
</protein>
<dbReference type="RefSeq" id="WP_345154847.1">
    <property type="nucleotide sequence ID" value="NZ_BAABEO010000045.1"/>
</dbReference>
<dbReference type="Proteomes" id="UP001500752">
    <property type="component" value="Unassembled WGS sequence"/>
</dbReference>
<feature type="region of interest" description="Disordered" evidence="1">
    <location>
        <begin position="209"/>
        <end position="242"/>
    </location>
</feature>
<sequence length="242" mass="24779">MNKPRLIHGIDLYAPGGLEALFAYRRAQFGDAVMQLGAGDAGDSGAGDQQGAEGGTGGDQAAAGAGAQQDGEKPAGDQQAEWDGKVESLPAAAQKIIADLRKEAGDERVAGKTLSAIQKALNPDAKGDEKPDADQLAKALAERDTETRQAKTELAVYRLAGKHSADADALLDSRAFLAKIADLDPSKTADIEKAIKEAVNSNPKLKTALAASKSGADISGGSGEARKQSKSLTSAVSAHYGA</sequence>
<accession>A0ABP7DLL3</accession>